<keyword evidence="1" id="KW-0472">Membrane</keyword>
<gene>
    <name evidence="2" type="ORF">PPENT_87.1.T0640241</name>
</gene>
<feature type="transmembrane region" description="Helical" evidence="1">
    <location>
        <begin position="258"/>
        <end position="277"/>
    </location>
</feature>
<keyword evidence="1" id="KW-0812">Transmembrane</keyword>
<name>A0A8S1VI77_9CILI</name>
<dbReference type="Proteomes" id="UP000689195">
    <property type="component" value="Unassembled WGS sequence"/>
</dbReference>
<feature type="transmembrane region" description="Helical" evidence="1">
    <location>
        <begin position="234"/>
        <end position="252"/>
    </location>
</feature>
<keyword evidence="1" id="KW-1133">Transmembrane helix</keyword>
<evidence type="ECO:0000313" key="3">
    <source>
        <dbReference type="Proteomes" id="UP000689195"/>
    </source>
</evidence>
<protein>
    <recommendedName>
        <fullName evidence="4">Transmembrane protein</fullName>
    </recommendedName>
</protein>
<feature type="transmembrane region" description="Helical" evidence="1">
    <location>
        <begin position="159"/>
        <end position="179"/>
    </location>
</feature>
<evidence type="ECO:0008006" key="4">
    <source>
        <dbReference type="Google" id="ProtNLM"/>
    </source>
</evidence>
<sequence length="310" mass="36098">MQKSLENDKIQIDQAKNQQSHVDESNVIMKINRFSEQLDFQYSPYPSQNQKQNNAIIPFDPLQQQDNNQQLQLLSDTNQDSKLEFFRSTLYIWLFWQSTIFIILIFNVTQIDFYCYQTKGLIQYGCLYLGLFALILIKYANEKKLVFLNNINNNNFDKLLFVLVIIIEGIFHVKFIAIIECFCVGNKNYGGDFDFELERQIIYVSILIHLSILISIGIMLVITLIQQKIDPKQYFIISFVISLIMGIMYQAASLKIEIIPILIIIVIFCLFGTATVLSGQQIANGKFALNHKRKYMGALLQYLNLFWLCF</sequence>
<evidence type="ECO:0000313" key="2">
    <source>
        <dbReference type="EMBL" id="CAD8176243.1"/>
    </source>
</evidence>
<accession>A0A8S1VI77</accession>
<evidence type="ECO:0000256" key="1">
    <source>
        <dbReference type="SAM" id="Phobius"/>
    </source>
</evidence>
<dbReference type="AlphaFoldDB" id="A0A8S1VI77"/>
<organism evidence="2 3">
    <name type="scientific">Paramecium pentaurelia</name>
    <dbReference type="NCBI Taxonomy" id="43138"/>
    <lineage>
        <taxon>Eukaryota</taxon>
        <taxon>Sar</taxon>
        <taxon>Alveolata</taxon>
        <taxon>Ciliophora</taxon>
        <taxon>Intramacronucleata</taxon>
        <taxon>Oligohymenophorea</taxon>
        <taxon>Peniculida</taxon>
        <taxon>Parameciidae</taxon>
        <taxon>Paramecium</taxon>
    </lineage>
</organism>
<proteinExistence type="predicted"/>
<keyword evidence="3" id="KW-1185">Reference proteome</keyword>
<feature type="transmembrane region" description="Helical" evidence="1">
    <location>
        <begin position="201"/>
        <end position="222"/>
    </location>
</feature>
<dbReference type="OrthoDB" id="312038at2759"/>
<dbReference type="EMBL" id="CAJJDO010000064">
    <property type="protein sequence ID" value="CAD8176243.1"/>
    <property type="molecule type" value="Genomic_DNA"/>
</dbReference>
<feature type="transmembrane region" description="Helical" evidence="1">
    <location>
        <begin position="121"/>
        <end position="139"/>
    </location>
</feature>
<reference evidence="2" key="1">
    <citation type="submission" date="2021-01" db="EMBL/GenBank/DDBJ databases">
        <authorList>
            <consortium name="Genoscope - CEA"/>
            <person name="William W."/>
        </authorList>
    </citation>
    <scope>NUCLEOTIDE SEQUENCE</scope>
</reference>
<feature type="transmembrane region" description="Helical" evidence="1">
    <location>
        <begin position="90"/>
        <end position="109"/>
    </location>
</feature>
<comment type="caution">
    <text evidence="2">The sequence shown here is derived from an EMBL/GenBank/DDBJ whole genome shotgun (WGS) entry which is preliminary data.</text>
</comment>